<comment type="similarity">
    <text evidence="1">Belongs to the DeoC/FbaB aldolase family. DeoC type 1 subfamily.</text>
</comment>
<evidence type="ECO:0000313" key="10">
    <source>
        <dbReference type="Proteomes" id="UP000242287"/>
    </source>
</evidence>
<keyword evidence="3" id="KW-0963">Cytoplasm</keyword>
<keyword evidence="10" id="KW-1185">Reference proteome</keyword>
<evidence type="ECO:0000256" key="4">
    <source>
        <dbReference type="ARBA" id="ARBA00023239"/>
    </source>
</evidence>
<evidence type="ECO:0000313" key="9">
    <source>
        <dbReference type="EMBL" id="PFH48647.1"/>
    </source>
</evidence>
<dbReference type="GO" id="GO:0005737">
    <property type="term" value="C:cytoplasm"/>
    <property type="evidence" value="ECO:0007669"/>
    <property type="project" value="InterPro"/>
</dbReference>
<sequence>MISKINQLLTAESDQVQRHLQVELGPFAEIKSPADPLFPQTIDHTLLKPDATPAQIDELCDQARKYDFKAMACCVNSVNVPQVVARLAGTTITTCSVIGFPLGAGSTASKVFEAIQAIKDGAREIDMVINIGALKARLYQVIYNDIHAVVSASSPHPVKVIIETVFLTPGEKIAASLIAAEAGAAFVKTCTGFSGGAASPEDVRLMKMAVAGTGRKVSVKASAGIRSFEKCLEMIQAGADRIGTSSGVAIMENSAARAQTY</sequence>
<evidence type="ECO:0000256" key="3">
    <source>
        <dbReference type="ARBA" id="ARBA00022490"/>
    </source>
</evidence>
<gene>
    <name evidence="9" type="ORF">AMATHDRAFT_149434</name>
</gene>
<feature type="active site" description="Schiff-base intermediate with acetaldehyde" evidence="8">
    <location>
        <position position="188"/>
    </location>
</feature>
<dbReference type="PIRSF" id="PIRSF001357">
    <property type="entry name" value="DeoC"/>
    <property type="match status" value="1"/>
</dbReference>
<proteinExistence type="inferred from homology"/>
<keyword evidence="4" id="KW-0456">Lyase</keyword>
<protein>
    <recommendedName>
        <fullName evidence="2">deoxyribose-phosphate aldolase</fullName>
        <ecNumber evidence="2">4.1.2.4</ecNumber>
    </recommendedName>
    <alternativeName>
        <fullName evidence="6">2-deoxy-D-ribose 5-phosphate aldolase</fullName>
    </alternativeName>
</protein>
<feature type="active site" description="Proton donor/acceptor" evidence="8">
    <location>
        <position position="220"/>
    </location>
</feature>
<organism evidence="9 10">
    <name type="scientific">Amanita thiersii Skay4041</name>
    <dbReference type="NCBI Taxonomy" id="703135"/>
    <lineage>
        <taxon>Eukaryota</taxon>
        <taxon>Fungi</taxon>
        <taxon>Dikarya</taxon>
        <taxon>Basidiomycota</taxon>
        <taxon>Agaricomycotina</taxon>
        <taxon>Agaricomycetes</taxon>
        <taxon>Agaricomycetidae</taxon>
        <taxon>Agaricales</taxon>
        <taxon>Pluteineae</taxon>
        <taxon>Amanitaceae</taxon>
        <taxon>Amanita</taxon>
    </lineage>
</organism>
<dbReference type="AlphaFoldDB" id="A0A2A9NK65"/>
<evidence type="ECO:0000256" key="8">
    <source>
        <dbReference type="PIRSR" id="PIRSR001357-50"/>
    </source>
</evidence>
<dbReference type="Gene3D" id="3.20.20.70">
    <property type="entry name" value="Aldolase class I"/>
    <property type="match status" value="1"/>
</dbReference>
<dbReference type="PANTHER" id="PTHR10889">
    <property type="entry name" value="DEOXYRIBOSE-PHOSPHATE ALDOLASE"/>
    <property type="match status" value="1"/>
</dbReference>
<dbReference type="InterPro" id="IPR002915">
    <property type="entry name" value="DeoC/FbaB/LacD_aldolase"/>
</dbReference>
<evidence type="ECO:0000256" key="5">
    <source>
        <dbReference type="ARBA" id="ARBA00023270"/>
    </source>
</evidence>
<dbReference type="GO" id="GO:0004139">
    <property type="term" value="F:deoxyribose-phosphate aldolase activity"/>
    <property type="evidence" value="ECO:0007669"/>
    <property type="project" value="UniProtKB-EC"/>
</dbReference>
<dbReference type="STRING" id="703135.A0A2A9NK65"/>
<evidence type="ECO:0000256" key="2">
    <source>
        <dbReference type="ARBA" id="ARBA00012515"/>
    </source>
</evidence>
<dbReference type="InterPro" id="IPR013785">
    <property type="entry name" value="Aldolase_TIM"/>
</dbReference>
<dbReference type="EMBL" id="KZ302055">
    <property type="protein sequence ID" value="PFH48647.1"/>
    <property type="molecule type" value="Genomic_DNA"/>
</dbReference>
<evidence type="ECO:0000256" key="1">
    <source>
        <dbReference type="ARBA" id="ARBA00010936"/>
    </source>
</evidence>
<dbReference type="PANTHER" id="PTHR10889:SF1">
    <property type="entry name" value="DEOXYRIBOSE-PHOSPHATE ALDOLASE"/>
    <property type="match status" value="1"/>
</dbReference>
<dbReference type="NCBIfam" id="TIGR00126">
    <property type="entry name" value="deoC"/>
    <property type="match status" value="1"/>
</dbReference>
<dbReference type="CDD" id="cd00959">
    <property type="entry name" value="DeoC"/>
    <property type="match status" value="1"/>
</dbReference>
<dbReference type="Proteomes" id="UP000242287">
    <property type="component" value="Unassembled WGS sequence"/>
</dbReference>
<dbReference type="InterPro" id="IPR011343">
    <property type="entry name" value="DeoC"/>
</dbReference>
<dbReference type="HAMAP" id="MF_00114">
    <property type="entry name" value="DeoC_type1"/>
    <property type="match status" value="1"/>
</dbReference>
<dbReference type="InterPro" id="IPR028581">
    <property type="entry name" value="DeoC_typeI"/>
</dbReference>
<evidence type="ECO:0000256" key="7">
    <source>
        <dbReference type="ARBA" id="ARBA00048791"/>
    </source>
</evidence>
<dbReference type="SUPFAM" id="SSF51569">
    <property type="entry name" value="Aldolase"/>
    <property type="match status" value="1"/>
</dbReference>
<dbReference type="SMART" id="SM01133">
    <property type="entry name" value="DeoC"/>
    <property type="match status" value="1"/>
</dbReference>
<dbReference type="Pfam" id="PF01791">
    <property type="entry name" value="DeoC"/>
    <property type="match status" value="1"/>
</dbReference>
<keyword evidence="5 8" id="KW-0704">Schiff base</keyword>
<accession>A0A2A9NK65</accession>
<dbReference type="FunFam" id="3.20.20.70:FF:000044">
    <property type="entry name" value="Deoxyribose-phosphate aldolase"/>
    <property type="match status" value="1"/>
</dbReference>
<dbReference type="GO" id="GO:0046386">
    <property type="term" value="P:deoxyribose phosphate catabolic process"/>
    <property type="evidence" value="ECO:0007669"/>
    <property type="project" value="UniProtKB-UniPathway"/>
</dbReference>
<dbReference type="OrthoDB" id="70823at2759"/>
<dbReference type="UniPathway" id="UPA00002">
    <property type="reaction ID" value="UER00468"/>
</dbReference>
<name>A0A2A9NK65_9AGAR</name>
<dbReference type="EC" id="4.1.2.4" evidence="2"/>
<reference evidence="9 10" key="1">
    <citation type="submission" date="2014-02" db="EMBL/GenBank/DDBJ databases">
        <title>Transposable element dynamics among asymbiotic and ectomycorrhizal Amanita fungi.</title>
        <authorList>
            <consortium name="DOE Joint Genome Institute"/>
            <person name="Hess J."/>
            <person name="Skrede I."/>
            <person name="Wolfe B."/>
            <person name="LaButti K."/>
            <person name="Ohm R.A."/>
            <person name="Grigoriev I.V."/>
            <person name="Pringle A."/>
        </authorList>
    </citation>
    <scope>NUCLEOTIDE SEQUENCE [LARGE SCALE GENOMIC DNA]</scope>
    <source>
        <strain evidence="9 10">SKay4041</strain>
    </source>
</reference>
<dbReference type="GO" id="GO:0009264">
    <property type="term" value="P:deoxyribonucleotide catabolic process"/>
    <property type="evidence" value="ECO:0007669"/>
    <property type="project" value="InterPro"/>
</dbReference>
<comment type="catalytic activity">
    <reaction evidence="7">
        <text>2-deoxy-D-ribose 5-phosphate = D-glyceraldehyde 3-phosphate + acetaldehyde</text>
        <dbReference type="Rhea" id="RHEA:12821"/>
        <dbReference type="ChEBI" id="CHEBI:15343"/>
        <dbReference type="ChEBI" id="CHEBI:59776"/>
        <dbReference type="ChEBI" id="CHEBI:62877"/>
        <dbReference type="EC" id="4.1.2.4"/>
    </reaction>
</comment>
<evidence type="ECO:0000256" key="6">
    <source>
        <dbReference type="ARBA" id="ARBA00032755"/>
    </source>
</evidence>
<dbReference type="GO" id="GO:0016052">
    <property type="term" value="P:carbohydrate catabolic process"/>
    <property type="evidence" value="ECO:0007669"/>
    <property type="project" value="TreeGrafter"/>
</dbReference>